<reference evidence="2" key="1">
    <citation type="journal article" date="2020" name="J Insects Food Feed">
        <title>The yellow mealworm (Tenebrio molitor) genome: a resource for the emerging insects as food and feed industry.</title>
        <authorList>
            <person name="Eriksson T."/>
            <person name="Andere A."/>
            <person name="Kelstrup H."/>
            <person name="Emery V."/>
            <person name="Picard C."/>
        </authorList>
    </citation>
    <scope>NUCLEOTIDE SEQUENCE</scope>
    <source>
        <strain evidence="2">Stoneville</strain>
        <tissue evidence="2">Whole head</tissue>
    </source>
</reference>
<evidence type="ECO:0000313" key="2">
    <source>
        <dbReference type="EMBL" id="KAH0808408.1"/>
    </source>
</evidence>
<feature type="region of interest" description="Disordered" evidence="1">
    <location>
        <begin position="92"/>
        <end position="132"/>
    </location>
</feature>
<feature type="region of interest" description="Disordered" evidence="1">
    <location>
        <begin position="532"/>
        <end position="553"/>
    </location>
</feature>
<feature type="compositionally biased region" description="Basic and acidic residues" evidence="1">
    <location>
        <begin position="116"/>
        <end position="126"/>
    </location>
</feature>
<gene>
    <name evidence="2" type="ORF">GEV33_014381</name>
</gene>
<feature type="compositionally biased region" description="Basic and acidic residues" evidence="1">
    <location>
        <begin position="312"/>
        <end position="322"/>
    </location>
</feature>
<feature type="compositionally biased region" description="Basic and acidic residues" evidence="1">
    <location>
        <begin position="544"/>
        <end position="553"/>
    </location>
</feature>
<dbReference type="Proteomes" id="UP000719412">
    <property type="component" value="Unassembled WGS sequence"/>
</dbReference>
<dbReference type="AlphaFoldDB" id="A0A8J6H5F0"/>
<evidence type="ECO:0000313" key="3">
    <source>
        <dbReference type="Proteomes" id="UP000719412"/>
    </source>
</evidence>
<sequence length="572" mass="63452">MPTARSCTHPRQFDITTPRQYTAASLIIIDNMNFLRGAALSRPPTLLRGPRGRNANRQNFHSADLWANLRRIKRQMCDNRESAKTAVLNLFVRNSPSPPGTFMSRRVSPGPYRRPSRPDNRSDRVAPRRKRPSPVLLTGLVLRAVAAAQEDPTRRVNNIKRTKDSPKSMSCRIRIDVPQGEAVHVPRPAAPGRRRSSTFSGSRLRAIFFPNYRPPPAARPAKKKEKTPPTHGEEGDFFERRRQPIPPPAPRLFQNVSCGIDATCTWPASGPGNRPPRMHNTAEFDVGLGRLSKVTLGPKHAAVRGLDEDDRPTDRNEQKFLSEDVDVASSSSRRRFPLPPLESAIIASSSPGPHLAPSPALAGVSPGNPPDWAATLLRRLNKTKSASRRRPAREPPPPPSDGGRRGGDGNNAKNSNVAHYLDGRLCHMWTLSWNQESCDLAGMGGSGKNLFRVTSRPLDDGIDRGDLCDDELKTHPRRQKTNERLPIYIISLLSYRMRVLVFDNAVLLIRVQSSDNCSAFARFPFFPQMKTTKHQPPRLIAPPKIDRGEEVSSRGESAAGVITGFRPLSGMK</sequence>
<keyword evidence="3" id="KW-1185">Reference proteome</keyword>
<dbReference type="EMBL" id="JABDTM020028778">
    <property type="protein sequence ID" value="KAH0808408.1"/>
    <property type="molecule type" value="Genomic_DNA"/>
</dbReference>
<accession>A0A8J6H5F0</accession>
<organism evidence="2 3">
    <name type="scientific">Tenebrio molitor</name>
    <name type="common">Yellow mealworm beetle</name>
    <dbReference type="NCBI Taxonomy" id="7067"/>
    <lineage>
        <taxon>Eukaryota</taxon>
        <taxon>Metazoa</taxon>
        <taxon>Ecdysozoa</taxon>
        <taxon>Arthropoda</taxon>
        <taxon>Hexapoda</taxon>
        <taxon>Insecta</taxon>
        <taxon>Pterygota</taxon>
        <taxon>Neoptera</taxon>
        <taxon>Endopterygota</taxon>
        <taxon>Coleoptera</taxon>
        <taxon>Polyphaga</taxon>
        <taxon>Cucujiformia</taxon>
        <taxon>Tenebrionidae</taxon>
        <taxon>Tenebrio</taxon>
    </lineage>
</organism>
<feature type="compositionally biased region" description="Basic and acidic residues" evidence="1">
    <location>
        <begin position="226"/>
        <end position="242"/>
    </location>
</feature>
<name>A0A8J6H5F0_TENMO</name>
<feature type="region of interest" description="Disordered" evidence="1">
    <location>
        <begin position="304"/>
        <end position="336"/>
    </location>
</feature>
<protein>
    <submittedName>
        <fullName evidence="2">Uncharacterized protein</fullName>
    </submittedName>
</protein>
<feature type="compositionally biased region" description="Basic residues" evidence="1">
    <location>
        <begin position="379"/>
        <end position="391"/>
    </location>
</feature>
<feature type="region of interest" description="Disordered" evidence="1">
    <location>
        <begin position="349"/>
        <end position="415"/>
    </location>
</feature>
<proteinExistence type="predicted"/>
<evidence type="ECO:0000256" key="1">
    <source>
        <dbReference type="SAM" id="MobiDB-lite"/>
    </source>
</evidence>
<feature type="region of interest" description="Disordered" evidence="1">
    <location>
        <begin position="209"/>
        <end position="249"/>
    </location>
</feature>
<reference evidence="2" key="2">
    <citation type="submission" date="2021-08" db="EMBL/GenBank/DDBJ databases">
        <authorList>
            <person name="Eriksson T."/>
        </authorList>
    </citation>
    <scope>NUCLEOTIDE SEQUENCE</scope>
    <source>
        <strain evidence="2">Stoneville</strain>
        <tissue evidence="2">Whole head</tissue>
    </source>
</reference>
<comment type="caution">
    <text evidence="2">The sequence shown here is derived from an EMBL/GenBank/DDBJ whole genome shotgun (WGS) entry which is preliminary data.</text>
</comment>